<accession>A0AAN6G3K9</accession>
<feature type="region of interest" description="Disordered" evidence="1">
    <location>
        <begin position="159"/>
        <end position="225"/>
    </location>
</feature>
<reference evidence="2" key="1">
    <citation type="journal article" date="2023" name="PhytoFront">
        <title>Draft Genome Resources of Seven Strains of Tilletia horrida, Causal Agent of Kernel Smut of Rice.</title>
        <authorList>
            <person name="Khanal S."/>
            <person name="Antony Babu S."/>
            <person name="Zhou X.G."/>
        </authorList>
    </citation>
    <scope>NUCLEOTIDE SEQUENCE</scope>
    <source>
        <strain evidence="2">TX3</strain>
    </source>
</reference>
<evidence type="ECO:0000313" key="3">
    <source>
        <dbReference type="Proteomes" id="UP001176521"/>
    </source>
</evidence>
<protein>
    <submittedName>
        <fullName evidence="2">Uncharacterized protein</fullName>
    </submittedName>
</protein>
<dbReference type="EMBL" id="JAPDMQ010001327">
    <property type="protein sequence ID" value="KAK0518333.1"/>
    <property type="molecule type" value="Genomic_DNA"/>
</dbReference>
<name>A0AAN6G3K9_9BASI</name>
<gene>
    <name evidence="2" type="ORF">OC842_007824</name>
</gene>
<evidence type="ECO:0000256" key="1">
    <source>
        <dbReference type="SAM" id="MobiDB-lite"/>
    </source>
</evidence>
<feature type="compositionally biased region" description="Polar residues" evidence="1">
    <location>
        <begin position="160"/>
        <end position="169"/>
    </location>
</feature>
<organism evidence="2 3">
    <name type="scientific">Tilletia horrida</name>
    <dbReference type="NCBI Taxonomy" id="155126"/>
    <lineage>
        <taxon>Eukaryota</taxon>
        <taxon>Fungi</taxon>
        <taxon>Dikarya</taxon>
        <taxon>Basidiomycota</taxon>
        <taxon>Ustilaginomycotina</taxon>
        <taxon>Exobasidiomycetes</taxon>
        <taxon>Tilletiales</taxon>
        <taxon>Tilletiaceae</taxon>
        <taxon>Tilletia</taxon>
    </lineage>
</organism>
<proteinExistence type="predicted"/>
<feature type="non-terminal residue" evidence="2">
    <location>
        <position position="1"/>
    </location>
</feature>
<sequence length="225" mass="25254">SQHRPGDPTFGERACWLFETGHGTDVKMYLAYRQRRTSSETIYFVPEHLAKAIRLLVPRLPAGKRVKPVKKRESVFADVSERSWSAAIPLAGLEAAHISSLGHTPARADSDNIKEIMHKQSQHSQIQVTSTYGKNADAELAVRRRAEEAYHAWQRILDPTQAQSSPSPDQQEDGQNGPALPAVAPLSVQQLEKRRMQFDCVEIPTRTTRTRSEELAEPAAKRRRG</sequence>
<evidence type="ECO:0000313" key="2">
    <source>
        <dbReference type="EMBL" id="KAK0518333.1"/>
    </source>
</evidence>
<dbReference type="AlphaFoldDB" id="A0AAN6G3K9"/>
<keyword evidence="3" id="KW-1185">Reference proteome</keyword>
<comment type="caution">
    <text evidence="2">The sequence shown here is derived from an EMBL/GenBank/DDBJ whole genome shotgun (WGS) entry which is preliminary data.</text>
</comment>
<dbReference type="Proteomes" id="UP001176521">
    <property type="component" value="Unassembled WGS sequence"/>
</dbReference>